<proteinExistence type="predicted"/>
<protein>
    <submittedName>
        <fullName evidence="1">Uncharacterized protein</fullName>
    </submittedName>
</protein>
<organism evidence="1 2">
    <name type="scientific">Streptomyces cinereoruber</name>
    <dbReference type="NCBI Taxonomy" id="67260"/>
    <lineage>
        <taxon>Bacteria</taxon>
        <taxon>Bacillati</taxon>
        <taxon>Actinomycetota</taxon>
        <taxon>Actinomycetes</taxon>
        <taxon>Kitasatosporales</taxon>
        <taxon>Streptomycetaceae</taxon>
        <taxon>Streptomyces</taxon>
    </lineage>
</organism>
<name>A0ABX6BAJ6_9ACTN</name>
<dbReference type="EMBL" id="CP023693">
    <property type="protein sequence ID" value="QEV30918.1"/>
    <property type="molecule type" value="Genomic_DNA"/>
</dbReference>
<accession>A0ABX6BAJ6</accession>
<sequence>MGVMGRDGSRVIATGYGDVTVVVDEEDDLFYTQAALAAHCPGRGRITVHPTPASGHPAALAHDMLYALGKRLAPGPHSPDGWLDSVGEAWRAAAAWAQATAVRHVLVSRVHLLTPRRIDQLLAWRTTTGVQLTLLWQGKECKLPPVLGGVERRLRGRDSFEALLAEPGPIPARPSFSPGEPIACRPGVTAVAGVSRRSSARLVRGPASAGRGRPAADCGGVAAYLGHVVPAIAVGGQSTAIVSALAHPLAAGALSVLAFTRVGLGSLRWTREVDITGDVSAIKVHGVAHRSCAVYTVPDWARPLLAAAQAHHRLGSHRTGEGVFAPVLRAEARHLRTHAARLPRLGLTVLADNLVP</sequence>
<gene>
    <name evidence="1" type="ORF">CP977_00845</name>
</gene>
<reference evidence="1 2" key="1">
    <citation type="submission" date="2017-09" db="EMBL/GenBank/DDBJ databases">
        <authorList>
            <person name="Lee N."/>
            <person name="Cho B.-K."/>
        </authorList>
    </citation>
    <scope>NUCLEOTIDE SEQUENCE [LARGE SCALE GENOMIC DNA]</scope>
    <source>
        <strain evidence="1 2">ATCC 19740</strain>
    </source>
</reference>
<keyword evidence="2" id="KW-1185">Reference proteome</keyword>
<dbReference type="Proteomes" id="UP000326029">
    <property type="component" value="Chromosome"/>
</dbReference>
<evidence type="ECO:0000313" key="1">
    <source>
        <dbReference type="EMBL" id="QEV30918.1"/>
    </source>
</evidence>
<evidence type="ECO:0000313" key="2">
    <source>
        <dbReference type="Proteomes" id="UP000326029"/>
    </source>
</evidence>